<sequence length="185" mass="20644">MANDIDFLLNHLQIHEPVHIIGYDIGGMFANAFATRHADRTASHVWGECLLPVPELPEALVAGREGVYLGYFLDKTHNASAISQKDLDYYTESYARPEAIRCAFDVYRAFPTDAAENAEWIAKHGKCNVRTLGLNGEKSRRRAQVMRTIEGTFQVAEVSESGHYLAEENPEGFAAAVLEFIKAEQ</sequence>
<dbReference type="EMBL" id="JAADYS010002046">
    <property type="protein sequence ID" value="KAF4459981.1"/>
    <property type="molecule type" value="Genomic_DNA"/>
</dbReference>
<dbReference type="SUPFAM" id="SSF53474">
    <property type="entry name" value="alpha/beta-Hydrolases"/>
    <property type="match status" value="1"/>
</dbReference>
<organism evidence="1 2">
    <name type="scientific">Fusarium albosuccineum</name>
    <dbReference type="NCBI Taxonomy" id="1237068"/>
    <lineage>
        <taxon>Eukaryota</taxon>
        <taxon>Fungi</taxon>
        <taxon>Dikarya</taxon>
        <taxon>Ascomycota</taxon>
        <taxon>Pezizomycotina</taxon>
        <taxon>Sordariomycetes</taxon>
        <taxon>Hypocreomycetidae</taxon>
        <taxon>Hypocreales</taxon>
        <taxon>Nectriaceae</taxon>
        <taxon>Fusarium</taxon>
        <taxon>Fusarium decemcellulare species complex</taxon>
    </lineage>
</organism>
<dbReference type="InterPro" id="IPR029058">
    <property type="entry name" value="AB_hydrolase_fold"/>
</dbReference>
<keyword evidence="2" id="KW-1185">Reference proteome</keyword>
<evidence type="ECO:0000313" key="1">
    <source>
        <dbReference type="EMBL" id="KAF4459981.1"/>
    </source>
</evidence>
<gene>
    <name evidence="1" type="ORF">FALBO_13255</name>
</gene>
<evidence type="ECO:0000313" key="2">
    <source>
        <dbReference type="Proteomes" id="UP000554235"/>
    </source>
</evidence>
<reference evidence="1 2" key="1">
    <citation type="submission" date="2020-01" db="EMBL/GenBank/DDBJ databases">
        <title>Identification and distribution of gene clusters putatively required for synthesis of sphingolipid metabolism inhibitors in phylogenetically diverse species of the filamentous fungus Fusarium.</title>
        <authorList>
            <person name="Kim H.-S."/>
            <person name="Busman M."/>
            <person name="Brown D.W."/>
            <person name="Divon H."/>
            <person name="Uhlig S."/>
            <person name="Proctor R.H."/>
        </authorList>
    </citation>
    <scope>NUCLEOTIDE SEQUENCE [LARGE SCALE GENOMIC DNA]</scope>
    <source>
        <strain evidence="1 2">NRRL 20459</strain>
    </source>
</reference>
<dbReference type="Gene3D" id="3.40.50.1820">
    <property type="entry name" value="alpha/beta hydrolase"/>
    <property type="match status" value="2"/>
</dbReference>
<accession>A0A8H4L0C7</accession>
<protein>
    <submittedName>
        <fullName evidence="1">Haloacetate dehalogenase H-1</fullName>
    </submittedName>
</protein>
<proteinExistence type="predicted"/>
<dbReference type="OrthoDB" id="408373at2759"/>
<comment type="caution">
    <text evidence="1">The sequence shown here is derived from an EMBL/GenBank/DDBJ whole genome shotgun (WGS) entry which is preliminary data.</text>
</comment>
<dbReference type="Proteomes" id="UP000554235">
    <property type="component" value="Unassembled WGS sequence"/>
</dbReference>
<dbReference type="AlphaFoldDB" id="A0A8H4L0C7"/>
<name>A0A8H4L0C7_9HYPO</name>